<sequence length="84" mass="9639">EASIIDSSGKSLSKSISFSNTIKGLEKFRDFLDYFNLDINNCIIGMEATGHYWLSLYSFLLELGFNCIVINPIQSEAFRKMYIR</sequence>
<dbReference type="InterPro" id="IPR002525">
    <property type="entry name" value="Transp_IS110-like_N"/>
</dbReference>
<evidence type="ECO:0000259" key="1">
    <source>
        <dbReference type="Pfam" id="PF01548"/>
    </source>
</evidence>
<dbReference type="EMBL" id="SCFR01000092">
    <property type="protein sequence ID" value="TFF63869.1"/>
    <property type="molecule type" value="Genomic_DNA"/>
</dbReference>
<dbReference type="GO" id="GO:0004803">
    <property type="term" value="F:transposase activity"/>
    <property type="evidence" value="ECO:0007669"/>
    <property type="project" value="InterPro"/>
</dbReference>
<keyword evidence="3" id="KW-1185">Reference proteome</keyword>
<gene>
    <name evidence="2" type="ORF">EQF91_08160</name>
</gene>
<evidence type="ECO:0000313" key="3">
    <source>
        <dbReference type="Proteomes" id="UP000297454"/>
    </source>
</evidence>
<dbReference type="Proteomes" id="UP000297454">
    <property type="component" value="Unassembled WGS sequence"/>
</dbReference>
<name>A0A4R9C0H3_9FIRM</name>
<accession>A0A4R9C0H3</accession>
<dbReference type="GO" id="GO:0003677">
    <property type="term" value="F:DNA binding"/>
    <property type="evidence" value="ECO:0007669"/>
    <property type="project" value="InterPro"/>
</dbReference>
<feature type="non-terminal residue" evidence="2">
    <location>
        <position position="1"/>
    </location>
</feature>
<feature type="non-terminal residue" evidence="2">
    <location>
        <position position="84"/>
    </location>
</feature>
<dbReference type="PANTHER" id="PTHR33055:SF13">
    <property type="entry name" value="TRANSPOSASE"/>
    <property type="match status" value="1"/>
</dbReference>
<evidence type="ECO:0000313" key="2">
    <source>
        <dbReference type="EMBL" id="TFF63869.1"/>
    </source>
</evidence>
<dbReference type="RefSeq" id="WP_167554165.1">
    <property type="nucleotide sequence ID" value="NZ_SCFR01000092.1"/>
</dbReference>
<protein>
    <submittedName>
        <fullName evidence="2">IS110 family transposase</fullName>
    </submittedName>
</protein>
<dbReference type="GO" id="GO:0006313">
    <property type="term" value="P:DNA transposition"/>
    <property type="evidence" value="ECO:0007669"/>
    <property type="project" value="InterPro"/>
</dbReference>
<comment type="caution">
    <text evidence="2">The sequence shown here is derived from an EMBL/GenBank/DDBJ whole genome shotgun (WGS) entry which is preliminary data.</text>
</comment>
<dbReference type="InterPro" id="IPR047650">
    <property type="entry name" value="Transpos_IS110"/>
</dbReference>
<dbReference type="AlphaFoldDB" id="A0A4R9C0H3"/>
<dbReference type="PANTHER" id="PTHR33055">
    <property type="entry name" value="TRANSPOSASE FOR INSERTION SEQUENCE ELEMENT IS1111A"/>
    <property type="match status" value="1"/>
</dbReference>
<dbReference type="Pfam" id="PF01548">
    <property type="entry name" value="DEDD_Tnp_IS110"/>
    <property type="match status" value="1"/>
</dbReference>
<feature type="domain" description="Transposase IS110-like N-terminal" evidence="1">
    <location>
        <begin position="2"/>
        <end position="84"/>
    </location>
</feature>
<organism evidence="2 3">
    <name type="scientific">Helcococcus ovis</name>
    <dbReference type="NCBI Taxonomy" id="72026"/>
    <lineage>
        <taxon>Bacteria</taxon>
        <taxon>Bacillati</taxon>
        <taxon>Bacillota</taxon>
        <taxon>Tissierellia</taxon>
        <taxon>Tissierellales</taxon>
        <taxon>Peptoniphilaceae</taxon>
        <taxon>Helcococcus</taxon>
    </lineage>
</organism>
<reference evidence="2 3" key="1">
    <citation type="submission" date="2019-01" db="EMBL/GenBank/DDBJ databases">
        <title>Draft Genome Sequences of Helcococcus ovis Strains Isolated from the Uterus and Vagina of Dairy Cows with Metritis.</title>
        <authorList>
            <person name="Cunha F."/>
            <person name="Jeon S.J."/>
            <person name="Kutzer P."/>
            <person name="Galvao K.N."/>
        </authorList>
    </citation>
    <scope>NUCLEOTIDE SEQUENCE [LARGE SCALE GENOMIC DNA]</scope>
    <source>
        <strain evidence="2 3">KG-37</strain>
    </source>
</reference>
<proteinExistence type="predicted"/>